<name>A0A4Q9VFC0_9HYPH</name>
<keyword evidence="2" id="KW-1185">Reference proteome</keyword>
<comment type="caution">
    <text evidence="1">The sequence shown here is derived from an EMBL/GenBank/DDBJ whole genome shotgun (WGS) entry which is preliminary data.</text>
</comment>
<gene>
    <name evidence="1" type="ORF">EYW49_20065</name>
</gene>
<evidence type="ECO:0000313" key="2">
    <source>
        <dbReference type="Proteomes" id="UP000292781"/>
    </source>
</evidence>
<evidence type="ECO:0000313" key="1">
    <source>
        <dbReference type="EMBL" id="TBW33579.1"/>
    </source>
</evidence>
<reference evidence="1 2" key="1">
    <citation type="submission" date="2019-02" db="EMBL/GenBank/DDBJ databases">
        <title>Siculibacillus lacustris gen. nov., sp. nov., a new rosette-forming bacterium isolated from a freshwater crater lake (Lake St. Ana, Romania).</title>
        <authorList>
            <person name="Felfoldi T."/>
            <person name="Marton Z."/>
            <person name="Szabo A."/>
            <person name="Mentes A."/>
            <person name="Boka K."/>
            <person name="Marialigeti K."/>
            <person name="Mathe I."/>
            <person name="Koncz M."/>
            <person name="Schumann P."/>
            <person name="Toth E."/>
        </authorList>
    </citation>
    <scope>NUCLEOTIDE SEQUENCE [LARGE SCALE GENOMIC DNA]</scope>
    <source>
        <strain evidence="1 2">SA-279</strain>
    </source>
</reference>
<protein>
    <submittedName>
        <fullName evidence="1">Uncharacterized protein</fullName>
    </submittedName>
</protein>
<dbReference type="EMBL" id="SJFN01000042">
    <property type="protein sequence ID" value="TBW33579.1"/>
    <property type="molecule type" value="Genomic_DNA"/>
</dbReference>
<dbReference type="Proteomes" id="UP000292781">
    <property type="component" value="Unassembled WGS sequence"/>
</dbReference>
<proteinExistence type="predicted"/>
<dbReference type="AlphaFoldDB" id="A0A4Q9VFC0"/>
<sequence length="74" mass="8203">MTDIPEDVMRAARAVAKGMFDPIDVEEIARAILAERERCAKIAEGWEATMRRGQYIDDALKSVAAAIRAPREEG</sequence>
<organism evidence="1 2">
    <name type="scientific">Siculibacillus lacustris</name>
    <dbReference type="NCBI Taxonomy" id="1549641"/>
    <lineage>
        <taxon>Bacteria</taxon>
        <taxon>Pseudomonadati</taxon>
        <taxon>Pseudomonadota</taxon>
        <taxon>Alphaproteobacteria</taxon>
        <taxon>Hyphomicrobiales</taxon>
        <taxon>Ancalomicrobiaceae</taxon>
        <taxon>Siculibacillus</taxon>
    </lineage>
</organism>
<dbReference type="RefSeq" id="WP_131311414.1">
    <property type="nucleotide sequence ID" value="NZ_SJFN01000042.1"/>
</dbReference>
<accession>A0A4Q9VFC0</accession>